<feature type="signal peptide" evidence="4">
    <location>
        <begin position="1"/>
        <end position="26"/>
    </location>
</feature>
<feature type="domain" description="O-methyltransferase dimerisation" evidence="6">
    <location>
        <begin position="1"/>
        <end position="77"/>
    </location>
</feature>
<keyword evidence="2 7" id="KW-0808">Transferase</keyword>
<evidence type="ECO:0000256" key="4">
    <source>
        <dbReference type="SAM" id="SignalP"/>
    </source>
</evidence>
<dbReference type="Pfam" id="PF08100">
    <property type="entry name" value="Dimerisation"/>
    <property type="match status" value="1"/>
</dbReference>
<name>A0A1Q4VBG1_9ACTN</name>
<dbReference type="InterPro" id="IPR012967">
    <property type="entry name" value="COMT_dimerisation"/>
</dbReference>
<dbReference type="InterPro" id="IPR036390">
    <property type="entry name" value="WH_DNA-bd_sf"/>
</dbReference>
<feature type="chain" id="PRO_5038611831" evidence="4">
    <location>
        <begin position="27"/>
        <end position="327"/>
    </location>
</feature>
<dbReference type="AlphaFoldDB" id="A0A1Q4VBG1"/>
<organism evidence="7 8">
    <name type="scientific">Streptomyces uncialis</name>
    <dbReference type="NCBI Taxonomy" id="1048205"/>
    <lineage>
        <taxon>Bacteria</taxon>
        <taxon>Bacillati</taxon>
        <taxon>Actinomycetota</taxon>
        <taxon>Actinomycetes</taxon>
        <taxon>Kitasatosporales</taxon>
        <taxon>Streptomycetaceae</taxon>
        <taxon>Streptomyces</taxon>
    </lineage>
</organism>
<gene>
    <name evidence="7" type="ORF">AB852_09660</name>
</gene>
<evidence type="ECO:0000313" key="7">
    <source>
        <dbReference type="EMBL" id="OKH95188.1"/>
    </source>
</evidence>
<feature type="domain" description="O-methyltransferase C-terminal" evidence="5">
    <location>
        <begin position="99"/>
        <end position="309"/>
    </location>
</feature>
<evidence type="ECO:0000256" key="1">
    <source>
        <dbReference type="ARBA" id="ARBA00022603"/>
    </source>
</evidence>
<dbReference type="Proteomes" id="UP000186455">
    <property type="component" value="Unassembled WGS sequence"/>
</dbReference>
<dbReference type="Pfam" id="PF00891">
    <property type="entry name" value="Methyltransf_2"/>
    <property type="match status" value="1"/>
</dbReference>
<dbReference type="Gene3D" id="1.10.10.10">
    <property type="entry name" value="Winged helix-like DNA-binding domain superfamily/Winged helix DNA-binding domain"/>
    <property type="match status" value="1"/>
</dbReference>
<dbReference type="PROSITE" id="PS51683">
    <property type="entry name" value="SAM_OMT_II"/>
    <property type="match status" value="1"/>
</dbReference>
<dbReference type="EMBL" id="LFBV01000002">
    <property type="protein sequence ID" value="OKH95188.1"/>
    <property type="molecule type" value="Genomic_DNA"/>
</dbReference>
<dbReference type="STRING" id="1048205.AB852_09660"/>
<dbReference type="GO" id="GO:0046983">
    <property type="term" value="F:protein dimerization activity"/>
    <property type="evidence" value="ECO:0007669"/>
    <property type="project" value="InterPro"/>
</dbReference>
<protein>
    <submittedName>
        <fullName evidence="7">Methyltransferase</fullName>
    </submittedName>
</protein>
<keyword evidence="3" id="KW-0949">S-adenosyl-L-methionine</keyword>
<accession>A0A1Q4VBG1</accession>
<dbReference type="PANTHER" id="PTHR43712">
    <property type="entry name" value="PUTATIVE (AFU_ORTHOLOGUE AFUA_4G14580)-RELATED"/>
    <property type="match status" value="1"/>
</dbReference>
<dbReference type="Gene3D" id="3.40.50.150">
    <property type="entry name" value="Vaccinia Virus protein VP39"/>
    <property type="match status" value="1"/>
</dbReference>
<dbReference type="InterPro" id="IPR016461">
    <property type="entry name" value="COMT-like"/>
</dbReference>
<keyword evidence="1 7" id="KW-0489">Methyltransferase</keyword>
<evidence type="ECO:0000259" key="6">
    <source>
        <dbReference type="Pfam" id="PF08100"/>
    </source>
</evidence>
<proteinExistence type="predicted"/>
<comment type="caution">
    <text evidence="7">The sequence shown here is derived from an EMBL/GenBank/DDBJ whole genome shotgun (WGS) entry which is preliminary data.</text>
</comment>
<evidence type="ECO:0000256" key="2">
    <source>
        <dbReference type="ARBA" id="ARBA00022679"/>
    </source>
</evidence>
<dbReference type="GO" id="GO:0008171">
    <property type="term" value="F:O-methyltransferase activity"/>
    <property type="evidence" value="ECO:0007669"/>
    <property type="project" value="InterPro"/>
</dbReference>
<sequence length="327" mass="35512">MELASGFMASKVLLVAARLGLFTALAEQPLTAPDLRTRLGLHPRSARDFFDTLVALGALDRDGDKYANTPAADYYLVRGRPAYAGGFLEMNDSRMYALWADLETALRTGLPQNGITDGDDGMYTALYQDPDRLAVFQEAMTGLSMGSAHALAEVFDWAPHRSVVDIGCAEGAVLTHLLDRHPHLRGIGFDLPAVAPGFHRRQEESGLGDRLAFQPGDFFADPLPRADVLVLGHILSGFALPQARTLLDKAYEALAPGGTLIVYESLLDDDRRENVHGLLMSLTMLLETPGGFEYTGEDCRGWLAEAGFSESRVHHLSGPESMVVAVK</sequence>
<reference evidence="7 8" key="1">
    <citation type="submission" date="2015-06" db="EMBL/GenBank/DDBJ databases">
        <title>Cloning and characterization of the uncialamcin biosynthetic gene cluster.</title>
        <authorList>
            <person name="Yan X."/>
            <person name="Huang T."/>
            <person name="Ge H."/>
            <person name="Shen B."/>
        </authorList>
    </citation>
    <scope>NUCLEOTIDE SEQUENCE [LARGE SCALE GENOMIC DNA]</scope>
    <source>
        <strain evidence="7 8">DCA2648</strain>
    </source>
</reference>
<dbReference type="CDD" id="cd02440">
    <property type="entry name" value="AdoMet_MTases"/>
    <property type="match status" value="1"/>
</dbReference>
<dbReference type="InterPro" id="IPR029063">
    <property type="entry name" value="SAM-dependent_MTases_sf"/>
</dbReference>
<keyword evidence="8" id="KW-1185">Reference proteome</keyword>
<dbReference type="InterPro" id="IPR001077">
    <property type="entry name" value="COMT_C"/>
</dbReference>
<evidence type="ECO:0000313" key="8">
    <source>
        <dbReference type="Proteomes" id="UP000186455"/>
    </source>
</evidence>
<keyword evidence="4" id="KW-0732">Signal</keyword>
<dbReference type="PANTHER" id="PTHR43712:SF2">
    <property type="entry name" value="O-METHYLTRANSFERASE CICE"/>
    <property type="match status" value="1"/>
</dbReference>
<dbReference type="SUPFAM" id="SSF53335">
    <property type="entry name" value="S-adenosyl-L-methionine-dependent methyltransferases"/>
    <property type="match status" value="1"/>
</dbReference>
<dbReference type="SUPFAM" id="SSF46785">
    <property type="entry name" value="Winged helix' DNA-binding domain"/>
    <property type="match status" value="1"/>
</dbReference>
<dbReference type="GO" id="GO:0032259">
    <property type="term" value="P:methylation"/>
    <property type="evidence" value="ECO:0007669"/>
    <property type="project" value="UniProtKB-KW"/>
</dbReference>
<evidence type="ECO:0000256" key="3">
    <source>
        <dbReference type="ARBA" id="ARBA00022691"/>
    </source>
</evidence>
<dbReference type="InterPro" id="IPR036388">
    <property type="entry name" value="WH-like_DNA-bd_sf"/>
</dbReference>
<evidence type="ECO:0000259" key="5">
    <source>
        <dbReference type="Pfam" id="PF00891"/>
    </source>
</evidence>
<dbReference type="PIRSF" id="PIRSF005739">
    <property type="entry name" value="O-mtase"/>
    <property type="match status" value="1"/>
</dbReference>